<evidence type="ECO:0000256" key="14">
    <source>
        <dbReference type="SAM" id="MobiDB-lite"/>
    </source>
</evidence>
<evidence type="ECO:0000256" key="11">
    <source>
        <dbReference type="ARBA" id="ARBA00023201"/>
    </source>
</evidence>
<dbReference type="PROSITE" id="PS50042">
    <property type="entry name" value="CNMP_BINDING_3"/>
    <property type="match status" value="1"/>
</dbReference>
<dbReference type="GO" id="GO:0051453">
    <property type="term" value="P:regulation of intracellular pH"/>
    <property type="evidence" value="ECO:0007669"/>
    <property type="project" value="TreeGrafter"/>
</dbReference>
<feature type="compositionally biased region" description="Acidic residues" evidence="14">
    <location>
        <begin position="1126"/>
        <end position="1136"/>
    </location>
</feature>
<evidence type="ECO:0000256" key="3">
    <source>
        <dbReference type="ARBA" id="ARBA00022475"/>
    </source>
</evidence>
<keyword evidence="7 15" id="KW-1133">Transmembrane helix</keyword>
<dbReference type="InterPro" id="IPR014710">
    <property type="entry name" value="RmlC-like_jellyroll"/>
</dbReference>
<dbReference type="OMA" id="SICPQKL"/>
<evidence type="ECO:0000313" key="17">
    <source>
        <dbReference type="EMBL" id="PRQ41308.1"/>
    </source>
</evidence>
<sequence length="1156" mass="128226">MATVTESAMPFRLLAEEEDDSSSPSDAVAFVGLCLVLGIACRHVLRGTRVPYTVALLILGIAIGSIEYGTHHHLGKIGDGIRIWASIDPDLLLAVFLPALLFESSFSMEVHQIKRCILQMIILAGPGVLISTFCLGSALKLTFPYGWTWKTSLLLGGLLSATDPVAVVALLKELGASKKLSTIIEGESLMNDGTAIVVYQLFYQMVLGKSYDWAAIIKFLSEVAFGAVGIGLAFGIISVLWLGFIFNDTVIEITLTVAVSYVAYFTAQEGAAVSGVLTVMTLGMFYAAVAKTAFKGESQQSLHHFWEMIAYIANTLIFILSGVVIAEGVLDTDNILGNGKSWAYLVLLYVYVQISRIIVVGVSFPLLRYFGYGLDWKEAIILIWSGLRGAVALSLALSVKRTSDSSTRLSSDTGVRFVFFTGGIVFLTLIVNGSTTQFVLHFLAMDRLSAAKRRILHYTKYEMLNKALEAFGDLGDDEELGPADWPTVKRYITSLNDVDSEPVHPHTADESDNNLDITNLKDIRERHLNGVQAAYWTMLDEGRITKSTANILMQSVDEAFDLVSNEPLCDWKGLKSQVHFPNYYKFLQTSICPQKLVTYFTVERLESACSICAAFLRAHRIARQQLHDFIGDSDIASIIINESEAEGEEAKKFLEDVRVTFPQVLRVVKTRQVTYSVLNHLIDYLQNLEKVGLLEEKEMLHLHDAVQTDLKKLLRNPPMVKVPKITDLININPLMGALPSSVREQLEGSTKETMKLRGVTLYKEGSKPTGIWLISTGVVKWTSMSIKNKHSLHPTFTHGSTLGLYEVLTGKPYICDIITDSVVLCFFIENHKIHSMLRSDPSVEDFLWQESAIMLLKLLLPQKFEKMAMQDLRVLVAERSTTTVYIRGEFVEIPYHSIGFLLEGFIKTQGIQEELITSPAPLLSSRGYQSFQNLETLGTMGSRTSFSHQGASFSHQGSSYLVETRSRVIVFNMAAFESDSPLNRGTSSFLSHGVDHPLRSLSREHTGLMSWPEQFFKPKQQKQSPEGTSQQANSLSTRAMQLSIYGSMVNVRLRTRSFPRSGPTKPSHTVSYPNVPLSDSRPLVSVRSEGASTVRENLEVRKFAEKITPPGQSSTNPKESHVVIDDSSDESGGEDDVIIRIDSPSRLSFRHAHFTP</sequence>
<keyword evidence="18" id="KW-1185">Reference proteome</keyword>
<keyword evidence="17" id="KW-0407">Ion channel</keyword>
<comment type="subcellular location">
    <subcellularLocation>
        <location evidence="1">Cell membrane</location>
        <topology evidence="1">Multi-pass membrane protein</topology>
    </subcellularLocation>
</comment>
<evidence type="ECO:0000256" key="5">
    <source>
        <dbReference type="ARBA" id="ARBA00022692"/>
    </source>
</evidence>
<feature type="region of interest" description="Disordered" evidence="14">
    <location>
        <begin position="1105"/>
        <end position="1138"/>
    </location>
</feature>
<keyword evidence="2" id="KW-0813">Transport</keyword>
<feature type="transmembrane region" description="Helical" evidence="15">
    <location>
        <begin position="379"/>
        <end position="397"/>
    </location>
</feature>
<feature type="region of interest" description="Disordered" evidence="14">
    <location>
        <begin position="1057"/>
        <end position="1076"/>
    </location>
</feature>
<dbReference type="Gene3D" id="2.60.120.10">
    <property type="entry name" value="Jelly Rolls"/>
    <property type="match status" value="1"/>
</dbReference>
<dbReference type="AlphaFoldDB" id="A0A2P6R4H3"/>
<feature type="transmembrane region" description="Helical" evidence="15">
    <location>
        <begin position="271"/>
        <end position="289"/>
    </location>
</feature>
<feature type="transmembrane region" description="Helical" evidence="15">
    <location>
        <begin position="151"/>
        <end position="171"/>
    </location>
</feature>
<dbReference type="GO" id="GO:0015386">
    <property type="term" value="F:potassium:proton antiporter activity"/>
    <property type="evidence" value="ECO:0007669"/>
    <property type="project" value="TreeGrafter"/>
</dbReference>
<evidence type="ECO:0000256" key="8">
    <source>
        <dbReference type="ARBA" id="ARBA00023053"/>
    </source>
</evidence>
<feature type="transmembrane region" description="Helical" evidence="15">
    <location>
        <begin position="27"/>
        <end position="45"/>
    </location>
</feature>
<dbReference type="FunFam" id="2.60.120.10:FF:000090">
    <property type="entry name" value="Sodium/hydrogen exchanger 7"/>
    <property type="match status" value="1"/>
</dbReference>
<dbReference type="PANTHER" id="PTHR10110:SF86">
    <property type="entry name" value="SODIUM_HYDROGEN EXCHANGER 7"/>
    <property type="match status" value="1"/>
</dbReference>
<feature type="transmembrane region" description="Helical" evidence="15">
    <location>
        <begin position="417"/>
        <end position="444"/>
    </location>
</feature>
<keyword evidence="5 15" id="KW-0812">Transmembrane</keyword>
<dbReference type="STRING" id="74649.A0A2P6R4H3"/>
<dbReference type="GO" id="GO:0098719">
    <property type="term" value="P:sodium ion import across plasma membrane"/>
    <property type="evidence" value="ECO:0007669"/>
    <property type="project" value="TreeGrafter"/>
</dbReference>
<evidence type="ECO:0000256" key="1">
    <source>
        <dbReference type="ARBA" id="ARBA00004651"/>
    </source>
</evidence>
<feature type="transmembrane region" description="Helical" evidence="15">
    <location>
        <begin position="120"/>
        <end position="139"/>
    </location>
</feature>
<dbReference type="Gene3D" id="6.10.140.1330">
    <property type="match status" value="1"/>
</dbReference>
<organism evidence="17 18">
    <name type="scientific">Rosa chinensis</name>
    <name type="common">China rose</name>
    <dbReference type="NCBI Taxonomy" id="74649"/>
    <lineage>
        <taxon>Eukaryota</taxon>
        <taxon>Viridiplantae</taxon>
        <taxon>Streptophyta</taxon>
        <taxon>Embryophyta</taxon>
        <taxon>Tracheophyta</taxon>
        <taxon>Spermatophyta</taxon>
        <taxon>Magnoliopsida</taxon>
        <taxon>eudicotyledons</taxon>
        <taxon>Gunneridae</taxon>
        <taxon>Pentapetalae</taxon>
        <taxon>rosids</taxon>
        <taxon>fabids</taxon>
        <taxon>Rosales</taxon>
        <taxon>Rosaceae</taxon>
        <taxon>Rosoideae</taxon>
        <taxon>Rosoideae incertae sedis</taxon>
        <taxon>Rosa</taxon>
    </lineage>
</organism>
<dbReference type="GO" id="GO:0015385">
    <property type="term" value="F:sodium:proton antiporter activity"/>
    <property type="evidence" value="ECO:0007669"/>
    <property type="project" value="InterPro"/>
</dbReference>
<dbReference type="OrthoDB" id="441412at2759"/>
<feature type="transmembrane region" description="Helical" evidence="15">
    <location>
        <begin position="91"/>
        <end position="108"/>
    </location>
</feature>
<evidence type="ECO:0000256" key="12">
    <source>
        <dbReference type="ARBA" id="ARBA00047524"/>
    </source>
</evidence>
<keyword evidence="9" id="KW-0406">Ion transport</keyword>
<comment type="caution">
    <text evidence="17">The sequence shown here is derived from an EMBL/GenBank/DDBJ whole genome shotgun (WGS) entry which is preliminary data.</text>
</comment>
<evidence type="ECO:0000256" key="6">
    <source>
        <dbReference type="ARBA" id="ARBA00022958"/>
    </source>
</evidence>
<name>A0A2P6R4H3_ROSCH</name>
<dbReference type="SUPFAM" id="SSF51206">
    <property type="entry name" value="cAMP-binding domain-like"/>
    <property type="match status" value="1"/>
</dbReference>
<evidence type="ECO:0000256" key="2">
    <source>
        <dbReference type="ARBA" id="ARBA00022448"/>
    </source>
</evidence>
<reference evidence="17 18" key="1">
    <citation type="journal article" date="2018" name="Nat. Genet.">
        <title>The Rosa genome provides new insights in the design of modern roses.</title>
        <authorList>
            <person name="Bendahmane M."/>
        </authorList>
    </citation>
    <scope>NUCLEOTIDE SEQUENCE [LARGE SCALE GENOMIC DNA]</scope>
    <source>
        <strain evidence="18">cv. Old Blush</strain>
    </source>
</reference>
<dbReference type="Gramene" id="PRQ41308">
    <property type="protein sequence ID" value="PRQ41308"/>
    <property type="gene ID" value="RchiOBHm_Chr4g0445491"/>
</dbReference>
<keyword evidence="8" id="KW-0915">Sodium</keyword>
<evidence type="ECO:0000256" key="4">
    <source>
        <dbReference type="ARBA" id="ARBA00022538"/>
    </source>
</evidence>
<dbReference type="InterPro" id="IPR018422">
    <property type="entry name" value="Cation/H_exchanger_CPA1"/>
</dbReference>
<feature type="transmembrane region" description="Helical" evidence="15">
    <location>
        <begin position="52"/>
        <end position="71"/>
    </location>
</feature>
<dbReference type="GO" id="GO:0005886">
    <property type="term" value="C:plasma membrane"/>
    <property type="evidence" value="ECO:0007669"/>
    <property type="project" value="UniProtKB-SubCell"/>
</dbReference>
<dbReference type="CDD" id="cd00038">
    <property type="entry name" value="CAP_ED"/>
    <property type="match status" value="1"/>
</dbReference>
<dbReference type="PANTHER" id="PTHR10110">
    <property type="entry name" value="SODIUM/HYDROGEN EXCHANGER"/>
    <property type="match status" value="1"/>
</dbReference>
<dbReference type="Pfam" id="PF00027">
    <property type="entry name" value="cNMP_binding"/>
    <property type="match status" value="1"/>
</dbReference>
<keyword evidence="6" id="KW-0630">Potassium</keyword>
<keyword evidence="11" id="KW-0739">Sodium transport</keyword>
<dbReference type="Pfam" id="PF00999">
    <property type="entry name" value="Na_H_Exchanger"/>
    <property type="match status" value="1"/>
</dbReference>
<evidence type="ECO:0000259" key="16">
    <source>
        <dbReference type="PROSITE" id="PS50042"/>
    </source>
</evidence>
<comment type="catalytic activity">
    <reaction evidence="13">
        <text>K(+)(in) + H(+)(out) = K(+)(out) + H(+)(in)</text>
        <dbReference type="Rhea" id="RHEA:29467"/>
        <dbReference type="ChEBI" id="CHEBI:15378"/>
        <dbReference type="ChEBI" id="CHEBI:29103"/>
    </reaction>
</comment>
<evidence type="ECO:0000256" key="13">
    <source>
        <dbReference type="ARBA" id="ARBA00047912"/>
    </source>
</evidence>
<evidence type="ECO:0000256" key="15">
    <source>
        <dbReference type="SAM" id="Phobius"/>
    </source>
</evidence>
<comment type="catalytic activity">
    <reaction evidence="12">
        <text>Na(+)(in) + H(+)(out) = Na(+)(out) + H(+)(in)</text>
        <dbReference type="Rhea" id="RHEA:29419"/>
        <dbReference type="ChEBI" id="CHEBI:15378"/>
        <dbReference type="ChEBI" id="CHEBI:29101"/>
    </reaction>
</comment>
<protein>
    <submittedName>
        <fullName evidence="17">Putative potassium channel, voltage-dependent, ERG, cation/H+ exchanger</fullName>
    </submittedName>
</protein>
<dbReference type="InterPro" id="IPR000595">
    <property type="entry name" value="cNMP-bd_dom"/>
</dbReference>
<gene>
    <name evidence="17" type="ORF">RchiOBHm_Chr4g0445491</name>
</gene>
<evidence type="ECO:0000313" key="18">
    <source>
        <dbReference type="Proteomes" id="UP000238479"/>
    </source>
</evidence>
<evidence type="ECO:0000256" key="7">
    <source>
        <dbReference type="ARBA" id="ARBA00022989"/>
    </source>
</evidence>
<feature type="transmembrane region" description="Helical" evidence="15">
    <location>
        <begin position="309"/>
        <end position="330"/>
    </location>
</feature>
<keyword evidence="10 15" id="KW-0472">Membrane</keyword>
<dbReference type="EMBL" id="PDCK01000042">
    <property type="protein sequence ID" value="PRQ41308.1"/>
    <property type="molecule type" value="Genomic_DNA"/>
</dbReference>
<dbReference type="InterPro" id="IPR006153">
    <property type="entry name" value="Cation/H_exchanger_TM"/>
</dbReference>
<keyword evidence="4" id="KW-0633">Potassium transport</keyword>
<evidence type="ECO:0000256" key="9">
    <source>
        <dbReference type="ARBA" id="ARBA00023065"/>
    </source>
</evidence>
<feature type="domain" description="Cyclic nucleotide-binding" evidence="16">
    <location>
        <begin position="734"/>
        <end position="837"/>
    </location>
</feature>
<evidence type="ECO:0000256" key="10">
    <source>
        <dbReference type="ARBA" id="ARBA00023136"/>
    </source>
</evidence>
<proteinExistence type="predicted"/>
<dbReference type="InterPro" id="IPR018490">
    <property type="entry name" value="cNMP-bd_dom_sf"/>
</dbReference>
<dbReference type="Proteomes" id="UP000238479">
    <property type="component" value="Chromosome 4"/>
</dbReference>
<accession>A0A2P6R4H3</accession>
<feature type="transmembrane region" description="Helical" evidence="15">
    <location>
        <begin position="223"/>
        <end position="242"/>
    </location>
</feature>
<feature type="transmembrane region" description="Helical" evidence="15">
    <location>
        <begin position="342"/>
        <end position="367"/>
    </location>
</feature>
<dbReference type="GO" id="GO:0009941">
    <property type="term" value="C:chloroplast envelope"/>
    <property type="evidence" value="ECO:0007669"/>
    <property type="project" value="TreeGrafter"/>
</dbReference>
<feature type="transmembrane region" description="Helical" evidence="15">
    <location>
        <begin position="249"/>
        <end position="265"/>
    </location>
</feature>
<keyword evidence="3" id="KW-1003">Cell membrane</keyword>